<dbReference type="AlphaFoldDB" id="A0A0B6ZUR1"/>
<organism evidence="1">
    <name type="scientific">Arion vulgaris</name>
    <dbReference type="NCBI Taxonomy" id="1028688"/>
    <lineage>
        <taxon>Eukaryota</taxon>
        <taxon>Metazoa</taxon>
        <taxon>Spiralia</taxon>
        <taxon>Lophotrochozoa</taxon>
        <taxon>Mollusca</taxon>
        <taxon>Gastropoda</taxon>
        <taxon>Heterobranchia</taxon>
        <taxon>Euthyneura</taxon>
        <taxon>Panpulmonata</taxon>
        <taxon>Eupulmonata</taxon>
        <taxon>Stylommatophora</taxon>
        <taxon>Helicina</taxon>
        <taxon>Arionoidea</taxon>
        <taxon>Arionidae</taxon>
        <taxon>Arion</taxon>
    </lineage>
</organism>
<feature type="non-terminal residue" evidence="1">
    <location>
        <position position="1"/>
    </location>
</feature>
<dbReference type="EMBL" id="HACG01024595">
    <property type="protein sequence ID" value="CEK71460.1"/>
    <property type="molecule type" value="Transcribed_RNA"/>
</dbReference>
<proteinExistence type="predicted"/>
<sequence>RSVIKYAYLYCSLSMRSLPCGGEELVYLHDPESYADTHVRQIKGSIADTM</sequence>
<name>A0A0B6ZUR1_9EUPU</name>
<gene>
    <name evidence="1" type="primary">ORF78476</name>
</gene>
<evidence type="ECO:0000313" key="1">
    <source>
        <dbReference type="EMBL" id="CEK71460.1"/>
    </source>
</evidence>
<accession>A0A0B6ZUR1</accession>
<protein>
    <submittedName>
        <fullName evidence="1">Uncharacterized protein</fullName>
    </submittedName>
</protein>
<reference evidence="1" key="1">
    <citation type="submission" date="2014-12" db="EMBL/GenBank/DDBJ databases">
        <title>Insight into the proteome of Arion vulgaris.</title>
        <authorList>
            <person name="Aradska J."/>
            <person name="Bulat T."/>
            <person name="Smidak R."/>
            <person name="Sarate P."/>
            <person name="Gangsoo J."/>
            <person name="Sialana F."/>
            <person name="Bilban M."/>
            <person name="Lubec G."/>
        </authorList>
    </citation>
    <scope>NUCLEOTIDE SEQUENCE</scope>
    <source>
        <tissue evidence="1">Skin</tissue>
    </source>
</reference>